<feature type="region of interest" description="Disordered" evidence="6">
    <location>
        <begin position="24"/>
        <end position="49"/>
    </location>
</feature>
<gene>
    <name evidence="7" type="ORF">RI543_005166</name>
</gene>
<dbReference type="GO" id="GO:0071986">
    <property type="term" value="C:Ragulator complex"/>
    <property type="evidence" value="ECO:0007669"/>
    <property type="project" value="InterPro"/>
</dbReference>
<dbReference type="AlphaFoldDB" id="A0AAN8A5V2"/>
<dbReference type="InterPro" id="IPR028209">
    <property type="entry name" value="LAMTOR1/MEH1"/>
</dbReference>
<evidence type="ECO:0000256" key="4">
    <source>
        <dbReference type="ARBA" id="ARBA00023139"/>
    </source>
</evidence>
<sequence length="221" mass="24376">MGVMFSSPNNLCCCGFAWGSSSSDPDEEALLRNQPYGYGTTSNGANGPYDAVQEQLKEHERRLQARDQELRGIVASTNDKLIDISMISNSGIVVQKSDLYTEDMDEEENDDDNSDDDNEEDDNDNDNDSNNGGDDPNTTNLIVQEHQGVGSDTADNSSNNNCNSKLEVSTESDTVPNFTILTEEEVTPEMNQTLTEIHEIIMDRIIKQIAIEAPQDLIVAF</sequence>
<keyword evidence="5" id="KW-0449">Lipoprotein</keyword>
<keyword evidence="8" id="KW-1185">Reference proteome</keyword>
<reference evidence="8" key="1">
    <citation type="submission" date="2023-07" db="EMBL/GenBank/DDBJ databases">
        <title>A draft genome of Kazachstania heterogenica Y-27499.</title>
        <authorList>
            <person name="Donic C."/>
            <person name="Kralova J.S."/>
            <person name="Fidel L."/>
            <person name="Ben-Dor S."/>
            <person name="Jung S."/>
        </authorList>
    </citation>
    <scope>NUCLEOTIDE SEQUENCE [LARGE SCALE GENOMIC DNA]</scope>
    <source>
        <strain evidence="8">Y27499</strain>
    </source>
</reference>
<dbReference type="GO" id="GO:0071230">
    <property type="term" value="P:cellular response to amino acid stimulus"/>
    <property type="evidence" value="ECO:0007669"/>
    <property type="project" value="InterPro"/>
</dbReference>
<evidence type="ECO:0000256" key="5">
    <source>
        <dbReference type="ARBA" id="ARBA00023288"/>
    </source>
</evidence>
<dbReference type="GO" id="GO:0016197">
    <property type="term" value="P:endosomal transport"/>
    <property type="evidence" value="ECO:0007669"/>
    <property type="project" value="InterPro"/>
</dbReference>
<evidence type="ECO:0000256" key="2">
    <source>
        <dbReference type="ARBA" id="ARBA00022707"/>
    </source>
</evidence>
<accession>A0AAN8A5V2</accession>
<dbReference type="SMART" id="SM01262">
    <property type="entry name" value="LAMTOR"/>
    <property type="match status" value="1"/>
</dbReference>
<name>A0AAN8A5V2_9SACH</name>
<dbReference type="Pfam" id="PF15454">
    <property type="entry name" value="LAMTOR"/>
    <property type="match status" value="1"/>
</dbReference>
<dbReference type="GO" id="GO:0001919">
    <property type="term" value="P:regulation of receptor recycling"/>
    <property type="evidence" value="ECO:0007669"/>
    <property type="project" value="InterPro"/>
</dbReference>
<dbReference type="GO" id="GO:0031902">
    <property type="term" value="C:late endosome membrane"/>
    <property type="evidence" value="ECO:0007669"/>
    <property type="project" value="InterPro"/>
</dbReference>
<dbReference type="EMBL" id="JAWIZZ010000074">
    <property type="protein sequence ID" value="KAK5773537.1"/>
    <property type="molecule type" value="Genomic_DNA"/>
</dbReference>
<evidence type="ECO:0000313" key="8">
    <source>
        <dbReference type="Proteomes" id="UP001306508"/>
    </source>
</evidence>
<evidence type="ECO:0000256" key="6">
    <source>
        <dbReference type="SAM" id="MobiDB-lite"/>
    </source>
</evidence>
<comment type="caution">
    <text evidence="7">The sequence shown here is derived from an EMBL/GenBank/DDBJ whole genome shotgun (WGS) entry which is preliminary data.</text>
</comment>
<evidence type="ECO:0000256" key="3">
    <source>
        <dbReference type="ARBA" id="ARBA00023136"/>
    </source>
</evidence>
<feature type="compositionally biased region" description="Acidic residues" evidence="6">
    <location>
        <begin position="103"/>
        <end position="127"/>
    </location>
</feature>
<feature type="region of interest" description="Disordered" evidence="6">
    <location>
        <begin position="103"/>
        <end position="171"/>
    </location>
</feature>
<comment type="subcellular location">
    <subcellularLocation>
        <location evidence="1">Endomembrane system</location>
    </subcellularLocation>
</comment>
<proteinExistence type="predicted"/>
<keyword evidence="4" id="KW-0564">Palmitate</keyword>
<organism evidence="7 8">
    <name type="scientific">Arxiozyma heterogenica</name>
    <dbReference type="NCBI Taxonomy" id="278026"/>
    <lineage>
        <taxon>Eukaryota</taxon>
        <taxon>Fungi</taxon>
        <taxon>Dikarya</taxon>
        <taxon>Ascomycota</taxon>
        <taxon>Saccharomycotina</taxon>
        <taxon>Saccharomycetes</taxon>
        <taxon>Saccharomycetales</taxon>
        <taxon>Saccharomycetaceae</taxon>
        <taxon>Arxiozyma</taxon>
    </lineage>
</organism>
<evidence type="ECO:0000256" key="1">
    <source>
        <dbReference type="ARBA" id="ARBA00004308"/>
    </source>
</evidence>
<evidence type="ECO:0000313" key="7">
    <source>
        <dbReference type="EMBL" id="KAK5773537.1"/>
    </source>
</evidence>
<feature type="compositionally biased region" description="Polar residues" evidence="6">
    <location>
        <begin position="153"/>
        <end position="171"/>
    </location>
</feature>
<dbReference type="GO" id="GO:0045121">
    <property type="term" value="C:membrane raft"/>
    <property type="evidence" value="ECO:0007669"/>
    <property type="project" value="InterPro"/>
</dbReference>
<keyword evidence="3" id="KW-0472">Membrane</keyword>
<dbReference type="GO" id="GO:0043410">
    <property type="term" value="P:positive regulation of MAPK cascade"/>
    <property type="evidence" value="ECO:0007669"/>
    <property type="project" value="InterPro"/>
</dbReference>
<dbReference type="Proteomes" id="UP001306508">
    <property type="component" value="Unassembled WGS sequence"/>
</dbReference>
<keyword evidence="2" id="KW-0519">Myristate</keyword>
<dbReference type="GO" id="GO:0032008">
    <property type="term" value="P:positive regulation of TOR signaling"/>
    <property type="evidence" value="ECO:0007669"/>
    <property type="project" value="InterPro"/>
</dbReference>
<protein>
    <submittedName>
        <fullName evidence="7">Uncharacterized protein</fullName>
    </submittedName>
</protein>